<dbReference type="InterPro" id="IPR016163">
    <property type="entry name" value="Ald_DH_C"/>
</dbReference>
<dbReference type="RefSeq" id="WP_044852698.1">
    <property type="nucleotide sequence ID" value="NZ_CP016174.1"/>
</dbReference>
<evidence type="ECO:0000256" key="2">
    <source>
        <dbReference type="ARBA" id="ARBA00023002"/>
    </source>
</evidence>
<feature type="domain" description="Aldehyde dehydrogenase" evidence="4">
    <location>
        <begin position="154"/>
        <end position="365"/>
    </location>
</feature>
<dbReference type="Pfam" id="PF00171">
    <property type="entry name" value="Aldedh"/>
    <property type="match status" value="1"/>
</dbReference>
<reference evidence="5 6" key="1">
    <citation type="journal article" date="2015" name="Genome Announc.">
        <title>Draft Genome Sequence of Norvancomycin-Producing Strain Amycolatopsis orientalis CPCC200066.</title>
        <authorList>
            <person name="Lei X."/>
            <person name="Yuan F."/>
            <person name="Shi Y."/>
            <person name="Li X."/>
            <person name="Wang L."/>
            <person name="Hong B."/>
        </authorList>
    </citation>
    <scope>NUCLEOTIDE SEQUENCE [LARGE SCALE GENOMIC DNA]</scope>
    <source>
        <strain evidence="5 6">B-37</strain>
    </source>
</reference>
<gene>
    <name evidence="5" type="ORF">SD37_09255</name>
</gene>
<proteinExistence type="inferred from homology"/>
<dbReference type="KEGG" id="aori:SD37_09255"/>
<dbReference type="AlphaFoldDB" id="A0A193BUC6"/>
<evidence type="ECO:0000259" key="4">
    <source>
        <dbReference type="Pfam" id="PF00171"/>
    </source>
</evidence>
<dbReference type="GO" id="GO:0016620">
    <property type="term" value="F:oxidoreductase activity, acting on the aldehyde or oxo group of donors, NAD or NADP as acceptor"/>
    <property type="evidence" value="ECO:0007669"/>
    <property type="project" value="InterPro"/>
</dbReference>
<dbReference type="Gene3D" id="3.40.605.10">
    <property type="entry name" value="Aldehyde Dehydrogenase, Chain A, domain 1"/>
    <property type="match status" value="1"/>
</dbReference>
<dbReference type="InterPro" id="IPR016162">
    <property type="entry name" value="Ald_DH_N"/>
</dbReference>
<keyword evidence="2" id="KW-0560">Oxidoreductase</keyword>
<evidence type="ECO:0000313" key="5">
    <source>
        <dbReference type="EMBL" id="ANN15817.1"/>
    </source>
</evidence>
<organism evidence="5 6">
    <name type="scientific">Amycolatopsis orientalis</name>
    <name type="common">Nocardia orientalis</name>
    <dbReference type="NCBI Taxonomy" id="31958"/>
    <lineage>
        <taxon>Bacteria</taxon>
        <taxon>Bacillati</taxon>
        <taxon>Actinomycetota</taxon>
        <taxon>Actinomycetes</taxon>
        <taxon>Pseudonocardiales</taxon>
        <taxon>Pseudonocardiaceae</taxon>
        <taxon>Amycolatopsis</taxon>
    </lineage>
</organism>
<evidence type="ECO:0000256" key="3">
    <source>
        <dbReference type="ARBA" id="ARBA00023027"/>
    </source>
</evidence>
<accession>A0A193BUC6</accession>
<sequence length="461" mass="49374">MTTTQDLLPIDAVGVTGPYRTLRPYPLHDVTGQPVAALSLVPTGYVNRTMTALRATDKVAPRAERLSAIERAGRMFAEDVLGGLGPAEYQHLVSRTAGLPLSTVVESSHSIAFAAAGIGEFSTAGRPTTAVTDWQDSTTGEGRALWCRRGEILTVIAAGNHPSIHTLWLEALALGYRVVVRPSTREPFTPQRLVAALHAAGIERRQLVFLPTTHAQVDQLTTLADLAVVYGGDEVARKYSADPKVLVQGPGRSKILITSDVAWEKHLDVVVDSIAGHGGTACINTTAVLTEHDPAELADAVAQRLSLLRDLPPQDVEATLPVDTETGAARLAAYLERAARDARQILGSDGVATPLGDGSAVLRPALHLLEHPRARQLGTELPFPCAWFAPWKPADGTRPLRNSLVLTALTEREDLIGALAEDPTIPNLHVGARPTCWHRPGLPHDGFLSDFLMRAKAVSRA</sequence>
<dbReference type="InterPro" id="IPR016161">
    <property type="entry name" value="Ald_DH/histidinol_DH"/>
</dbReference>
<keyword evidence="3" id="KW-0520">NAD</keyword>
<dbReference type="Proteomes" id="UP000093695">
    <property type="component" value="Chromosome"/>
</dbReference>
<protein>
    <submittedName>
        <fullName evidence="5">Aldehyde dehydrogenase</fullName>
    </submittedName>
</protein>
<dbReference type="PANTHER" id="PTHR43720">
    <property type="entry name" value="2-AMINOMUCONIC SEMIALDEHYDE DEHYDROGENASE"/>
    <property type="match status" value="1"/>
</dbReference>
<keyword evidence="6" id="KW-1185">Reference proteome</keyword>
<dbReference type="InterPro" id="IPR015590">
    <property type="entry name" value="Aldehyde_DH_dom"/>
</dbReference>
<dbReference type="Gene3D" id="3.40.309.10">
    <property type="entry name" value="Aldehyde Dehydrogenase, Chain A, domain 2"/>
    <property type="match status" value="1"/>
</dbReference>
<dbReference type="SUPFAM" id="SSF53720">
    <property type="entry name" value="ALDH-like"/>
    <property type="match status" value="1"/>
</dbReference>
<dbReference type="PANTHER" id="PTHR43720:SF2">
    <property type="entry name" value="2-AMINOMUCONIC SEMIALDEHYDE DEHYDROGENASE"/>
    <property type="match status" value="1"/>
</dbReference>
<evidence type="ECO:0000256" key="1">
    <source>
        <dbReference type="ARBA" id="ARBA00009986"/>
    </source>
</evidence>
<name>A0A193BUC6_AMYOR</name>
<evidence type="ECO:0000313" key="6">
    <source>
        <dbReference type="Proteomes" id="UP000093695"/>
    </source>
</evidence>
<comment type="similarity">
    <text evidence="1">Belongs to the aldehyde dehydrogenase family.</text>
</comment>
<dbReference type="EMBL" id="CP016174">
    <property type="protein sequence ID" value="ANN15817.1"/>
    <property type="molecule type" value="Genomic_DNA"/>
</dbReference>
<dbReference type="STRING" id="31958.SD37_09255"/>